<dbReference type="InterPro" id="IPR036047">
    <property type="entry name" value="F-box-like_dom_sf"/>
</dbReference>
<feature type="domain" description="KIB1-4 beta-propeller" evidence="1">
    <location>
        <begin position="61"/>
        <end position="371"/>
    </location>
</feature>
<gene>
    <name evidence="2" type="ORF">URODEC1_LOCUS55474</name>
</gene>
<sequence>MPPPLPWSEIPVELAGLVLGRLPAHADRVRFAGACRQWRAAAREVPVPPPMPLLVLPDGTLYSLPMRKPFRLPAGIAAACGNWLLFSISKDGGGGGGGCFLRNPMSNATVPLPALHRVRRLYKKPLLTYETDDDDASKNLLAVRRLLLCSPHLVVAYAVLQVQGCYEPGEGKGILRIAACKPGAGSWWSVCLDDLTAPILAAMAVHEGTLFAVERYGGRLYAIDIGVDESTGYPWVSQFRLVINSVPSCPSSTIPYGHGHRIMEPLFYLAESRGALLMVRRQMYDQLWTQRDKLNATGLNEFQVFEADLQASCWSKVATVGDGQVLFLSGDRCRSLSVAKLGMPGDRIVFFENDNEIRSWYEESTSSCSVYDMRDGKISAFFPTALQWWKRGTVCGTWLFPEEPSETVTTST</sequence>
<keyword evidence="3" id="KW-1185">Reference proteome</keyword>
<evidence type="ECO:0000313" key="2">
    <source>
        <dbReference type="EMBL" id="CAL4980036.1"/>
    </source>
</evidence>
<reference evidence="2" key="1">
    <citation type="submission" date="2024-10" db="EMBL/GenBank/DDBJ databases">
        <authorList>
            <person name="Ryan C."/>
        </authorList>
    </citation>
    <scope>NUCLEOTIDE SEQUENCE [LARGE SCALE GENOMIC DNA]</scope>
</reference>
<dbReference type="Pfam" id="PF03478">
    <property type="entry name" value="Beta-prop_KIB1-4"/>
    <property type="match status" value="1"/>
</dbReference>
<evidence type="ECO:0000313" key="3">
    <source>
        <dbReference type="Proteomes" id="UP001497457"/>
    </source>
</evidence>
<dbReference type="AlphaFoldDB" id="A0ABC9AKT6"/>
<dbReference type="Proteomes" id="UP001497457">
    <property type="component" value="Chromosome 21rd"/>
</dbReference>
<dbReference type="PANTHER" id="PTHR33110:SF111">
    <property type="entry name" value="DUF295 DOMAIN-CONTAINING PROTEIN"/>
    <property type="match status" value="1"/>
</dbReference>
<evidence type="ECO:0000259" key="1">
    <source>
        <dbReference type="Pfam" id="PF03478"/>
    </source>
</evidence>
<dbReference type="SUPFAM" id="SSF81383">
    <property type="entry name" value="F-box domain"/>
    <property type="match status" value="1"/>
</dbReference>
<dbReference type="EMBL" id="OZ075131">
    <property type="protein sequence ID" value="CAL4980036.1"/>
    <property type="molecule type" value="Genomic_DNA"/>
</dbReference>
<dbReference type="InterPro" id="IPR005174">
    <property type="entry name" value="KIB1-4_b-propeller"/>
</dbReference>
<dbReference type="CDD" id="cd09917">
    <property type="entry name" value="F-box_SF"/>
    <property type="match status" value="1"/>
</dbReference>
<dbReference type="PANTHER" id="PTHR33110">
    <property type="entry name" value="F-BOX/KELCH-REPEAT PROTEIN-RELATED"/>
    <property type="match status" value="1"/>
</dbReference>
<name>A0ABC9AKT6_9POAL</name>
<accession>A0ABC9AKT6</accession>
<protein>
    <recommendedName>
        <fullName evidence="1">KIB1-4 beta-propeller domain-containing protein</fullName>
    </recommendedName>
</protein>
<dbReference type="Gene3D" id="1.20.1280.50">
    <property type="match status" value="1"/>
</dbReference>
<organism evidence="2 3">
    <name type="scientific">Urochloa decumbens</name>
    <dbReference type="NCBI Taxonomy" id="240449"/>
    <lineage>
        <taxon>Eukaryota</taxon>
        <taxon>Viridiplantae</taxon>
        <taxon>Streptophyta</taxon>
        <taxon>Embryophyta</taxon>
        <taxon>Tracheophyta</taxon>
        <taxon>Spermatophyta</taxon>
        <taxon>Magnoliopsida</taxon>
        <taxon>Liliopsida</taxon>
        <taxon>Poales</taxon>
        <taxon>Poaceae</taxon>
        <taxon>PACMAD clade</taxon>
        <taxon>Panicoideae</taxon>
        <taxon>Panicodae</taxon>
        <taxon>Paniceae</taxon>
        <taxon>Melinidinae</taxon>
        <taxon>Urochloa</taxon>
    </lineage>
</organism>
<proteinExistence type="predicted"/>